<comment type="caution">
    <text evidence="2">The sequence shown here is derived from an EMBL/GenBank/DDBJ whole genome shotgun (WGS) entry which is preliminary data.</text>
</comment>
<proteinExistence type="predicted"/>
<evidence type="ECO:0000256" key="1">
    <source>
        <dbReference type="SAM" id="MobiDB-lite"/>
    </source>
</evidence>
<dbReference type="EMBL" id="JALBGC010000003">
    <property type="protein sequence ID" value="MCI1187865.1"/>
    <property type="molecule type" value="Genomic_DNA"/>
</dbReference>
<organism evidence="2 3">
    <name type="scientific">Hymenobacter cyanobacteriorum</name>
    <dbReference type="NCBI Taxonomy" id="2926463"/>
    <lineage>
        <taxon>Bacteria</taxon>
        <taxon>Pseudomonadati</taxon>
        <taxon>Bacteroidota</taxon>
        <taxon>Cytophagia</taxon>
        <taxon>Cytophagales</taxon>
        <taxon>Hymenobacteraceae</taxon>
        <taxon>Hymenobacter</taxon>
    </lineage>
</organism>
<sequence>MKQSSVNERIAKMINEFSKGNKSAFAKAVGISNQSLGEIVGTRQSSPSFSALQKIINAFPQVRIDWLVMGRGTMLKAAWEDYMGSGDFSGLYVSPETLREKSAEYSEVDKRLLAQETAIKEIAEVAASTSSPEVAKRIKDVLNRILDTEGVALMGRILSGPSEHNTIGSRKTETPQKTEE</sequence>
<feature type="compositionally biased region" description="Basic and acidic residues" evidence="1">
    <location>
        <begin position="170"/>
        <end position="180"/>
    </location>
</feature>
<dbReference type="AlphaFoldDB" id="A0A9X1VIZ8"/>
<reference evidence="2" key="1">
    <citation type="submission" date="2022-03" db="EMBL/GenBank/DDBJ databases">
        <title>Bacterial whole genome sequence for Hymenobacter sp. DH14.</title>
        <authorList>
            <person name="Le V."/>
        </authorList>
    </citation>
    <scope>NUCLEOTIDE SEQUENCE</scope>
    <source>
        <strain evidence="2">DH14</strain>
    </source>
</reference>
<accession>A0A9X1VIZ8</accession>
<gene>
    <name evidence="2" type="ORF">MON38_10575</name>
</gene>
<evidence type="ECO:0000313" key="2">
    <source>
        <dbReference type="EMBL" id="MCI1187865.1"/>
    </source>
</evidence>
<keyword evidence="3" id="KW-1185">Reference proteome</keyword>
<feature type="region of interest" description="Disordered" evidence="1">
    <location>
        <begin position="159"/>
        <end position="180"/>
    </location>
</feature>
<protein>
    <recommendedName>
        <fullName evidence="4">HTH cro/C1-type domain-containing protein</fullName>
    </recommendedName>
</protein>
<evidence type="ECO:0008006" key="4">
    <source>
        <dbReference type="Google" id="ProtNLM"/>
    </source>
</evidence>
<dbReference type="RefSeq" id="WP_241936138.1">
    <property type="nucleotide sequence ID" value="NZ_JALBGC010000003.1"/>
</dbReference>
<dbReference type="Proteomes" id="UP001139193">
    <property type="component" value="Unassembled WGS sequence"/>
</dbReference>
<name>A0A9X1VIZ8_9BACT</name>
<evidence type="ECO:0000313" key="3">
    <source>
        <dbReference type="Proteomes" id="UP001139193"/>
    </source>
</evidence>